<dbReference type="GO" id="GO:0016747">
    <property type="term" value="F:acyltransferase activity, transferring groups other than amino-acyl groups"/>
    <property type="evidence" value="ECO:0007669"/>
    <property type="project" value="InterPro"/>
</dbReference>
<feature type="domain" description="N-acetyltransferase" evidence="1">
    <location>
        <begin position="9"/>
        <end position="132"/>
    </location>
</feature>
<dbReference type="CDD" id="cd04301">
    <property type="entry name" value="NAT_SF"/>
    <property type="match status" value="1"/>
</dbReference>
<reference evidence="2" key="1">
    <citation type="submission" date="2019-10" db="EMBL/GenBank/DDBJ databases">
        <title>Draft genome sequece of Microseira wollei NIES-4236.</title>
        <authorList>
            <person name="Yamaguchi H."/>
            <person name="Suzuki S."/>
            <person name="Kawachi M."/>
        </authorList>
    </citation>
    <scope>NUCLEOTIDE SEQUENCE</scope>
    <source>
        <strain evidence="2">NIES-4236</strain>
    </source>
</reference>
<comment type="caution">
    <text evidence="2">The sequence shown here is derived from an EMBL/GenBank/DDBJ whole genome shotgun (WGS) entry which is preliminary data.</text>
</comment>
<dbReference type="EMBL" id="BLAY01000291">
    <property type="protein sequence ID" value="GET44098.1"/>
    <property type="molecule type" value="Genomic_DNA"/>
</dbReference>
<dbReference type="Gene3D" id="3.40.630.30">
    <property type="match status" value="1"/>
</dbReference>
<dbReference type="InterPro" id="IPR016181">
    <property type="entry name" value="Acyl_CoA_acyltransferase"/>
</dbReference>
<proteinExistence type="predicted"/>
<dbReference type="InterPro" id="IPR000182">
    <property type="entry name" value="GNAT_dom"/>
</dbReference>
<organism evidence="2 3">
    <name type="scientific">Microseira wollei NIES-4236</name>
    <dbReference type="NCBI Taxonomy" id="2530354"/>
    <lineage>
        <taxon>Bacteria</taxon>
        <taxon>Bacillati</taxon>
        <taxon>Cyanobacteriota</taxon>
        <taxon>Cyanophyceae</taxon>
        <taxon>Oscillatoriophycideae</taxon>
        <taxon>Aerosakkonematales</taxon>
        <taxon>Aerosakkonemataceae</taxon>
        <taxon>Microseira</taxon>
    </lineage>
</organism>
<dbReference type="SUPFAM" id="SSF55729">
    <property type="entry name" value="Acyl-CoA N-acyltransferases (Nat)"/>
    <property type="match status" value="1"/>
</dbReference>
<name>A0AAV3XQU2_9CYAN</name>
<evidence type="ECO:0000313" key="2">
    <source>
        <dbReference type="EMBL" id="GET44098.1"/>
    </source>
</evidence>
<protein>
    <submittedName>
        <fullName evidence="2">GCN5-related N-acetyltransferase</fullName>
    </submittedName>
</protein>
<evidence type="ECO:0000259" key="1">
    <source>
        <dbReference type="PROSITE" id="PS51186"/>
    </source>
</evidence>
<evidence type="ECO:0000313" key="3">
    <source>
        <dbReference type="Proteomes" id="UP001050975"/>
    </source>
</evidence>
<gene>
    <name evidence="2" type="ORF">MiSe_89240</name>
</gene>
<dbReference type="Proteomes" id="UP001050975">
    <property type="component" value="Unassembled WGS sequence"/>
</dbReference>
<dbReference type="Pfam" id="PF13508">
    <property type="entry name" value="Acetyltransf_7"/>
    <property type="match status" value="1"/>
</dbReference>
<dbReference type="PROSITE" id="PS51186">
    <property type="entry name" value="GNAT"/>
    <property type="match status" value="1"/>
</dbReference>
<dbReference type="RefSeq" id="WP_226593598.1">
    <property type="nucleotide sequence ID" value="NZ_BLAY01000291.1"/>
</dbReference>
<accession>A0AAV3XQU2</accession>
<keyword evidence="3" id="KW-1185">Reference proteome</keyword>
<sequence length="154" mass="17677">MNNTLPPECILRPATKEDIWTIRFLVLSAKLDPTQLRYSQFWLIECEGKIVACGQLRAFEEAQELGSLVVAKNWRDRGLGSYLTKYLIQQATQPLYLECLGEKLVQFYTRLGFVPVTWKDLPPSLKWKFGITQFGAKVLPFISVTIMQYRGAVD</sequence>
<dbReference type="AlphaFoldDB" id="A0AAV3XQU2"/>